<dbReference type="InterPro" id="IPR001073">
    <property type="entry name" value="C1q_dom"/>
</dbReference>
<feature type="coiled-coil region" evidence="7">
    <location>
        <begin position="595"/>
        <end position="647"/>
    </location>
</feature>
<keyword evidence="12" id="KW-1185">Reference proteome</keyword>
<dbReference type="Gene3D" id="2.60.120.40">
    <property type="match status" value="1"/>
</dbReference>
<feature type="region of interest" description="Disordered" evidence="8">
    <location>
        <begin position="132"/>
        <end position="182"/>
    </location>
</feature>
<dbReference type="GeneID" id="102192905"/>
<evidence type="ECO:0000313" key="13">
    <source>
        <dbReference type="RefSeq" id="XP_005738880.1"/>
    </source>
</evidence>
<keyword evidence="6" id="KW-1015">Disulfide bond</keyword>
<keyword evidence="4 9" id="KW-0732">Signal</keyword>
<dbReference type="PANTHER" id="PTHR15427">
    <property type="entry name" value="EMILIN ELASTIN MICROFIBRIL INTERFACE-LOCATED PROTEIN ELASTIN MICROFIBRIL INTERFACER"/>
    <property type="match status" value="1"/>
</dbReference>
<dbReference type="CTD" id="571391"/>
<evidence type="ECO:0000259" key="10">
    <source>
        <dbReference type="PROSITE" id="PS50871"/>
    </source>
</evidence>
<evidence type="ECO:0000256" key="1">
    <source>
        <dbReference type="ARBA" id="ARBA00004498"/>
    </source>
</evidence>
<dbReference type="PROSITE" id="PS51041">
    <property type="entry name" value="EMI"/>
    <property type="match status" value="1"/>
</dbReference>
<evidence type="ECO:0000256" key="5">
    <source>
        <dbReference type="ARBA" id="ARBA00023054"/>
    </source>
</evidence>
<feature type="domain" description="C1q" evidence="10">
    <location>
        <begin position="820"/>
        <end position="969"/>
    </location>
</feature>
<evidence type="ECO:0000256" key="2">
    <source>
        <dbReference type="ARBA" id="ARBA00022525"/>
    </source>
</evidence>
<gene>
    <name evidence="13" type="primary">emilin2b</name>
</gene>
<keyword evidence="3" id="KW-0272">Extracellular matrix</keyword>
<organism evidence="12 13">
    <name type="scientific">Pundamilia nyererei</name>
    <dbReference type="NCBI Taxonomy" id="303518"/>
    <lineage>
        <taxon>Eukaryota</taxon>
        <taxon>Metazoa</taxon>
        <taxon>Chordata</taxon>
        <taxon>Craniata</taxon>
        <taxon>Vertebrata</taxon>
        <taxon>Euteleostomi</taxon>
        <taxon>Actinopterygii</taxon>
        <taxon>Neopterygii</taxon>
        <taxon>Teleostei</taxon>
        <taxon>Neoteleostei</taxon>
        <taxon>Acanthomorphata</taxon>
        <taxon>Ovalentaria</taxon>
        <taxon>Cichlomorphae</taxon>
        <taxon>Cichliformes</taxon>
        <taxon>Cichlidae</taxon>
        <taxon>African cichlids</taxon>
        <taxon>Pseudocrenilabrinae</taxon>
        <taxon>Haplochromini</taxon>
        <taxon>Pundamilia</taxon>
    </lineage>
</organism>
<dbReference type="AlphaFoldDB" id="A0A9Y3VLZ2"/>
<dbReference type="Pfam" id="PF00386">
    <property type="entry name" value="C1q"/>
    <property type="match status" value="1"/>
</dbReference>
<reference evidence="13" key="1">
    <citation type="submission" date="2025-08" db="UniProtKB">
        <authorList>
            <consortium name="RefSeq"/>
        </authorList>
    </citation>
    <scope>IDENTIFICATION</scope>
</reference>
<dbReference type="SUPFAM" id="SSF49842">
    <property type="entry name" value="TNF-like"/>
    <property type="match status" value="1"/>
</dbReference>
<protein>
    <submittedName>
        <fullName evidence="13">EMILIN-2</fullName>
    </submittedName>
</protein>
<feature type="chain" id="PRO_5041387096" evidence="9">
    <location>
        <begin position="20"/>
        <end position="970"/>
    </location>
</feature>
<feature type="coiled-coil region" evidence="7">
    <location>
        <begin position="251"/>
        <end position="278"/>
    </location>
</feature>
<feature type="coiled-coil region" evidence="7">
    <location>
        <begin position="422"/>
        <end position="498"/>
    </location>
</feature>
<dbReference type="PANTHER" id="PTHR15427:SF5">
    <property type="entry name" value="EMILIN-2"/>
    <property type="match status" value="1"/>
</dbReference>
<evidence type="ECO:0000256" key="9">
    <source>
        <dbReference type="SAM" id="SignalP"/>
    </source>
</evidence>
<feature type="signal peptide" evidence="9">
    <location>
        <begin position="1"/>
        <end position="19"/>
    </location>
</feature>
<dbReference type="SMART" id="SM00110">
    <property type="entry name" value="C1Q"/>
    <property type="match status" value="1"/>
</dbReference>
<evidence type="ECO:0000313" key="12">
    <source>
        <dbReference type="Proteomes" id="UP000695023"/>
    </source>
</evidence>
<sequence length="970" mass="107277">MKRGLLLIHLLMVFPLITGSPFQYSMFQGNAYSGAETRQRNKNWCAYVVHKNVSCAVAGGTESFVQPEVLPCPPELPNCAQQVIYQTHFRPTYKIAYKTVTELEWRCCPRYQGHDCMELKDTKPVQTERLPQAPAASGHFPAPYDGQSNHPQGGQGQFGGQTGHRTQHGQRESQSSQHLEEEVQRLSQMVLDMQARMTDLSSNLRVDFQEDASKMLATLLNNVRQPASAQGAGTETIRVQGFSFDHSATPMEDVMNKINQVTDDLESKRNTLDELLGRVNHHDGQIRLLMDAQTPLSTASSAPSIDDADLRAYLGDKISALRDELMEGMDIKMADLKNSCDYKILSVQEHCEGQEANYLSLAELMDSKETDLRNEIQDLKTKLSVPGNEKQVSDSVLAQLEHFEIRLNTTEKSLIALSHFVEEKLRKEREEVVKDLMETMDNELSSMEDRLSALLIKTTSNSPSGGEPESPDVQQRDMNTLKDSVQILENRLDLLNQKCSKECTDHLTVVENLKQDFHSFTNSVDAMETNLIVQKSAITALEGQLLNYSNIIENVKGELSYLKGGENQQSQTLKRFNSSWDQVKMETEQEARDLLVLHRAQHQKLRERLDELGREVEAEADQCREKAQDVEKEIADMGSRIVNVENLCSKLDPISRNLQSIKEGLNMHVTGLWNCVNQLNGTVRAQAQDIGGLRGICETLEKHIINMERDLQPGNEGAPVRVFDTRQPQGSSKGPKVFAGPMNTSLSELPVMETGEAGPPGEMTSSKLPKGTDGIMMPVQGFAGAPASPQKPTDILQTRTHVSSDVSMSLRPPPLKRVVASGEKVSFSAGLTLPPFQGVVGIIRFNEVLVNDGGHYDPQTGIFTAPMDGRYLVTAVLTPEQGEKVDAVLFVSSRSIQRLNSAGFMSGVTALHSHELCNCTSSTSASLILSLRRGDQVRLVLKAGKLAVSASSEVVSSFSAALLYPSTSKR</sequence>
<dbReference type="RefSeq" id="XP_005738880.1">
    <property type="nucleotide sequence ID" value="XM_005738823.1"/>
</dbReference>
<dbReference type="Pfam" id="PF07546">
    <property type="entry name" value="EMI"/>
    <property type="match status" value="1"/>
</dbReference>
<dbReference type="PROSITE" id="PS50871">
    <property type="entry name" value="C1Q"/>
    <property type="match status" value="1"/>
</dbReference>
<evidence type="ECO:0000256" key="4">
    <source>
        <dbReference type="ARBA" id="ARBA00022729"/>
    </source>
</evidence>
<evidence type="ECO:0000256" key="6">
    <source>
        <dbReference type="ARBA" id="ARBA00023157"/>
    </source>
</evidence>
<evidence type="ECO:0000256" key="3">
    <source>
        <dbReference type="ARBA" id="ARBA00022530"/>
    </source>
</evidence>
<keyword evidence="5 7" id="KW-0175">Coiled coil</keyword>
<dbReference type="InterPro" id="IPR050392">
    <property type="entry name" value="Collagen/C1q_domain"/>
</dbReference>
<dbReference type="InterPro" id="IPR008983">
    <property type="entry name" value="Tumour_necrosis_fac-like_dom"/>
</dbReference>
<proteinExistence type="predicted"/>
<evidence type="ECO:0000256" key="7">
    <source>
        <dbReference type="SAM" id="Coils"/>
    </source>
</evidence>
<feature type="compositionally biased region" description="Gly residues" evidence="8">
    <location>
        <begin position="153"/>
        <end position="162"/>
    </location>
</feature>
<evidence type="ECO:0000259" key="11">
    <source>
        <dbReference type="PROSITE" id="PS51041"/>
    </source>
</evidence>
<evidence type="ECO:0000256" key="8">
    <source>
        <dbReference type="SAM" id="MobiDB-lite"/>
    </source>
</evidence>
<dbReference type="Proteomes" id="UP000695023">
    <property type="component" value="Unplaced"/>
</dbReference>
<name>A0A9Y3VLZ2_9CICH</name>
<feature type="domain" description="EMI" evidence="11">
    <location>
        <begin position="41"/>
        <end position="118"/>
    </location>
</feature>
<accession>A0A9Y3VLZ2</accession>
<keyword evidence="2" id="KW-0964">Secreted</keyword>
<comment type="subcellular location">
    <subcellularLocation>
        <location evidence="1">Secreted</location>
        <location evidence="1">Extracellular space</location>
        <location evidence="1">Extracellular matrix</location>
    </subcellularLocation>
</comment>
<dbReference type="InterPro" id="IPR011489">
    <property type="entry name" value="EMI_domain"/>
</dbReference>